<dbReference type="PROSITE" id="PS00041">
    <property type="entry name" value="HTH_ARAC_FAMILY_1"/>
    <property type="match status" value="1"/>
</dbReference>
<proteinExistence type="predicted"/>
<dbReference type="SUPFAM" id="SSF46689">
    <property type="entry name" value="Homeodomain-like"/>
    <property type="match status" value="1"/>
</dbReference>
<feature type="transmembrane region" description="Helical" evidence="4">
    <location>
        <begin position="185"/>
        <end position="209"/>
    </location>
</feature>
<name>A0ABY2WQ06_9FLAO</name>
<feature type="transmembrane region" description="Helical" evidence="4">
    <location>
        <begin position="254"/>
        <end position="273"/>
    </location>
</feature>
<keyword evidence="4" id="KW-0812">Transmembrane</keyword>
<dbReference type="InterPro" id="IPR009057">
    <property type="entry name" value="Homeodomain-like_sf"/>
</dbReference>
<keyword evidence="7" id="KW-1185">Reference proteome</keyword>
<dbReference type="SMART" id="SM00342">
    <property type="entry name" value="HTH_ARAC"/>
    <property type="match status" value="1"/>
</dbReference>
<dbReference type="EMBL" id="VCNI01000001">
    <property type="protein sequence ID" value="TMU57059.1"/>
    <property type="molecule type" value="Genomic_DNA"/>
</dbReference>
<evidence type="ECO:0000259" key="5">
    <source>
        <dbReference type="PROSITE" id="PS01124"/>
    </source>
</evidence>
<protein>
    <submittedName>
        <fullName evidence="6">AraC family transcriptional regulator</fullName>
    </submittedName>
</protein>
<feature type="domain" description="HTH araC/xylS-type" evidence="5">
    <location>
        <begin position="304"/>
        <end position="412"/>
    </location>
</feature>
<dbReference type="InterPro" id="IPR018060">
    <property type="entry name" value="HTH_AraC"/>
</dbReference>
<gene>
    <name evidence="6" type="ORF">FGG15_05795</name>
</gene>
<reference evidence="6 7" key="1">
    <citation type="submission" date="2019-05" db="EMBL/GenBank/DDBJ databases">
        <title>Flagellimonas sp. AsT0115, sp. nov., isolated from a marine red algae, Asparagopsis taxiformis.</title>
        <authorList>
            <person name="Kim J."/>
            <person name="Jeong S.E."/>
            <person name="Jeon C.O."/>
        </authorList>
    </citation>
    <scope>NUCLEOTIDE SEQUENCE [LARGE SCALE GENOMIC DNA]</scope>
    <source>
        <strain evidence="6 7">AsT0115</strain>
    </source>
</reference>
<keyword evidence="4" id="KW-0472">Membrane</keyword>
<dbReference type="PANTHER" id="PTHR43280:SF29">
    <property type="entry name" value="ARAC-FAMILY TRANSCRIPTIONAL REGULATOR"/>
    <property type="match status" value="1"/>
</dbReference>
<dbReference type="InterPro" id="IPR018062">
    <property type="entry name" value="HTH_AraC-typ_CS"/>
</dbReference>
<feature type="transmembrane region" description="Helical" evidence="4">
    <location>
        <begin position="37"/>
        <end position="56"/>
    </location>
</feature>
<sequence length="412" mass="47218">MDLDTGSVAYPMVIDRMTQKIWLHLNTMEHIPVRINLISQILILGVIFGIYLSYFFIKKSIRTKSPNFFMGLLLLILSLIMLEGWLNYTSYIFQVLPLTNFSEPLNFAIAPIIYLFMLSQLGDKRTKWDGFHFVPFALWLGYCVFFFIQADVFKYNDNLAVMNLNVPAAKTSIPYAGDPLGLRNYVNLATIVHIIIYNIILARRLLLAVGKKGETIFNTQDKNLRSIRNSFNHFLIITIILVFVKANYESDVGDYLIFLYMCFMIFLTSYQIMNSSSYYLQTSSFLEGPVLKYKKSSLANEDKVIILEAISNQMKNEKYFLRSTASLSGLAKSINESSHHVSQVINEKLGLSFFELLATYRVEEAKSILNTEMGKKLTIEEVAERVGYNSKSAFNTAFKKITSHTPSSYRNL</sequence>
<organism evidence="6 7">
    <name type="scientific">Flagellimonas algicola</name>
    <dbReference type="NCBI Taxonomy" id="2583815"/>
    <lineage>
        <taxon>Bacteria</taxon>
        <taxon>Pseudomonadati</taxon>
        <taxon>Bacteroidota</taxon>
        <taxon>Flavobacteriia</taxon>
        <taxon>Flavobacteriales</taxon>
        <taxon>Flavobacteriaceae</taxon>
        <taxon>Flagellimonas</taxon>
    </lineage>
</organism>
<evidence type="ECO:0000256" key="2">
    <source>
        <dbReference type="ARBA" id="ARBA00023125"/>
    </source>
</evidence>
<evidence type="ECO:0000313" key="6">
    <source>
        <dbReference type="EMBL" id="TMU57059.1"/>
    </source>
</evidence>
<feature type="transmembrane region" description="Helical" evidence="4">
    <location>
        <begin position="68"/>
        <end position="86"/>
    </location>
</feature>
<feature type="transmembrane region" description="Helical" evidence="4">
    <location>
        <begin position="130"/>
        <end position="148"/>
    </location>
</feature>
<evidence type="ECO:0000256" key="3">
    <source>
        <dbReference type="ARBA" id="ARBA00023163"/>
    </source>
</evidence>
<keyword evidence="4" id="KW-1133">Transmembrane helix</keyword>
<dbReference type="PANTHER" id="PTHR43280">
    <property type="entry name" value="ARAC-FAMILY TRANSCRIPTIONAL REGULATOR"/>
    <property type="match status" value="1"/>
</dbReference>
<evidence type="ECO:0000256" key="4">
    <source>
        <dbReference type="SAM" id="Phobius"/>
    </source>
</evidence>
<dbReference type="PROSITE" id="PS01124">
    <property type="entry name" value="HTH_ARAC_FAMILY_2"/>
    <property type="match status" value="1"/>
</dbReference>
<dbReference type="PRINTS" id="PR00032">
    <property type="entry name" value="HTHARAC"/>
</dbReference>
<dbReference type="Gene3D" id="1.10.10.60">
    <property type="entry name" value="Homeodomain-like"/>
    <property type="match status" value="1"/>
</dbReference>
<keyword evidence="1" id="KW-0805">Transcription regulation</keyword>
<keyword evidence="2" id="KW-0238">DNA-binding</keyword>
<dbReference type="Proteomes" id="UP000751614">
    <property type="component" value="Unassembled WGS sequence"/>
</dbReference>
<evidence type="ECO:0000313" key="7">
    <source>
        <dbReference type="Proteomes" id="UP000751614"/>
    </source>
</evidence>
<feature type="transmembrane region" description="Helical" evidence="4">
    <location>
        <begin position="230"/>
        <end position="248"/>
    </location>
</feature>
<dbReference type="InterPro" id="IPR020449">
    <property type="entry name" value="Tscrpt_reg_AraC-type_HTH"/>
</dbReference>
<evidence type="ECO:0000256" key="1">
    <source>
        <dbReference type="ARBA" id="ARBA00023015"/>
    </source>
</evidence>
<feature type="transmembrane region" description="Helical" evidence="4">
    <location>
        <begin position="98"/>
        <end position="118"/>
    </location>
</feature>
<accession>A0ABY2WQ06</accession>
<keyword evidence="3" id="KW-0804">Transcription</keyword>
<dbReference type="Pfam" id="PF12833">
    <property type="entry name" value="HTH_18"/>
    <property type="match status" value="1"/>
</dbReference>
<comment type="caution">
    <text evidence="6">The sequence shown here is derived from an EMBL/GenBank/DDBJ whole genome shotgun (WGS) entry which is preliminary data.</text>
</comment>